<accession>A0A835U2Z5</accession>
<dbReference type="EMBL" id="JADCNL010000577">
    <property type="protein sequence ID" value="KAG0446437.1"/>
    <property type="molecule type" value="Genomic_DNA"/>
</dbReference>
<protein>
    <submittedName>
        <fullName evidence="3">Uncharacterized protein</fullName>
    </submittedName>
</protein>
<comment type="caution">
    <text evidence="3">The sequence shown here is derived from an EMBL/GenBank/DDBJ whole genome shotgun (WGS) entry which is preliminary data.</text>
</comment>
<proteinExistence type="predicted"/>
<feature type="compositionally biased region" description="Basic and acidic residues" evidence="1">
    <location>
        <begin position="61"/>
        <end position="70"/>
    </location>
</feature>
<name>A0A835U2Z5_VANPL</name>
<dbReference type="Proteomes" id="UP000636800">
    <property type="component" value="Unassembled WGS sequence"/>
</dbReference>
<evidence type="ECO:0000313" key="2">
    <source>
        <dbReference type="EMBL" id="KAG0446430.1"/>
    </source>
</evidence>
<dbReference type="AlphaFoldDB" id="A0A835U2Z5"/>
<evidence type="ECO:0000313" key="4">
    <source>
        <dbReference type="Proteomes" id="UP000636800"/>
    </source>
</evidence>
<evidence type="ECO:0000313" key="3">
    <source>
        <dbReference type="EMBL" id="KAG0446437.1"/>
    </source>
</evidence>
<dbReference type="Proteomes" id="UP000639772">
    <property type="component" value="Unassembled WGS sequence"/>
</dbReference>
<keyword evidence="4" id="KW-1185">Reference proteome</keyword>
<reference evidence="4 5" key="1">
    <citation type="journal article" date="2020" name="Nat. Food">
        <title>A phased Vanilla planifolia genome enables genetic improvement of flavour and production.</title>
        <authorList>
            <person name="Hasing T."/>
            <person name="Tang H."/>
            <person name="Brym M."/>
            <person name="Khazi F."/>
            <person name="Huang T."/>
            <person name="Chambers A.H."/>
        </authorList>
    </citation>
    <scope>NUCLEOTIDE SEQUENCE [LARGE SCALE GENOMIC DNA]</scope>
    <source>
        <tissue evidence="3">Leaf</tissue>
    </source>
</reference>
<organism evidence="3 4">
    <name type="scientific">Vanilla planifolia</name>
    <name type="common">Vanilla</name>
    <dbReference type="NCBI Taxonomy" id="51239"/>
    <lineage>
        <taxon>Eukaryota</taxon>
        <taxon>Viridiplantae</taxon>
        <taxon>Streptophyta</taxon>
        <taxon>Embryophyta</taxon>
        <taxon>Tracheophyta</taxon>
        <taxon>Spermatophyta</taxon>
        <taxon>Magnoliopsida</taxon>
        <taxon>Liliopsida</taxon>
        <taxon>Asparagales</taxon>
        <taxon>Orchidaceae</taxon>
        <taxon>Vanilloideae</taxon>
        <taxon>Vanilleae</taxon>
        <taxon>Vanilla</taxon>
    </lineage>
</organism>
<sequence>MMMKDKANLDSEAPFPEDAADLSVLIKTNRRGALKIQPMRWLRCMTWEDYYGRRVPPGRRNVPETRREEGIGSNEEEAPMM</sequence>
<feature type="region of interest" description="Disordered" evidence="1">
    <location>
        <begin position="55"/>
        <end position="81"/>
    </location>
</feature>
<dbReference type="EMBL" id="JADCNM010000578">
    <property type="protein sequence ID" value="KAG0446430.1"/>
    <property type="molecule type" value="Genomic_DNA"/>
</dbReference>
<evidence type="ECO:0000256" key="1">
    <source>
        <dbReference type="SAM" id="MobiDB-lite"/>
    </source>
</evidence>
<evidence type="ECO:0000313" key="5">
    <source>
        <dbReference type="Proteomes" id="UP000639772"/>
    </source>
</evidence>
<gene>
    <name evidence="3" type="ORF">HPP92_028831</name>
    <name evidence="2" type="ORF">HPP92_028842</name>
</gene>